<dbReference type="SMART" id="SM00855">
    <property type="entry name" value="PGAM"/>
    <property type="match status" value="1"/>
</dbReference>
<dbReference type="Pfam" id="PF00300">
    <property type="entry name" value="His_Phos_1"/>
    <property type="match status" value="1"/>
</dbReference>
<reference evidence="2 3" key="1">
    <citation type="submission" date="2019-09" db="EMBL/GenBank/DDBJ databases">
        <title>Sulfurimonas gotlandica sp. nov., a chemoautotrophic and psychrotolerant epsilonproteobacterium isolated from a pelagic redoxcline, and an emended description of the genus Sulfurimonas.</title>
        <authorList>
            <person name="Wang S."/>
            <person name="Jiang L."/>
            <person name="Shao S."/>
        </authorList>
    </citation>
    <scope>NUCLEOTIDE SEQUENCE [LARGE SCALE GENOMIC DNA]</scope>
    <source>
        <strain evidence="2 3">GYSZ_1</strain>
    </source>
</reference>
<dbReference type="PANTHER" id="PTHR47623:SF1">
    <property type="entry name" value="OS09G0287300 PROTEIN"/>
    <property type="match status" value="1"/>
</dbReference>
<organism evidence="2 3">
    <name type="scientific">Sulfurimonas lithotrophica</name>
    <dbReference type="NCBI Taxonomy" id="2590022"/>
    <lineage>
        <taxon>Bacteria</taxon>
        <taxon>Pseudomonadati</taxon>
        <taxon>Campylobacterota</taxon>
        <taxon>Epsilonproteobacteria</taxon>
        <taxon>Campylobacterales</taxon>
        <taxon>Sulfurimonadaceae</taxon>
        <taxon>Sulfurimonas</taxon>
    </lineage>
</organism>
<dbReference type="AlphaFoldDB" id="A0A5P8NZV3"/>
<name>A0A5P8NZV3_9BACT</name>
<evidence type="ECO:0000313" key="2">
    <source>
        <dbReference type="EMBL" id="QFR48978.1"/>
    </source>
</evidence>
<protein>
    <submittedName>
        <fullName evidence="2">Histidine phosphatase family protein</fullName>
    </submittedName>
</protein>
<dbReference type="InterPro" id="IPR029033">
    <property type="entry name" value="His_PPase_superfam"/>
</dbReference>
<keyword evidence="3" id="KW-1185">Reference proteome</keyword>
<dbReference type="Proteomes" id="UP000326944">
    <property type="component" value="Chromosome"/>
</dbReference>
<sequence>MKKLFLIRHAKSSWSDMNLDDFDRPLNKRGLQNAPMMAKRLKEKGVMPDIILSSPAKRAKKTASIIADGIGFSKKVKFDDELYEAMPSLLHSKIINIKDKHECAFLIGHNPELNMIAEDFIDFGENIVTCGIVEIEFKCDSWAKVNSKNAKFLSYDYPKKGN</sequence>
<dbReference type="CDD" id="cd07067">
    <property type="entry name" value="HP_PGM_like"/>
    <property type="match status" value="1"/>
</dbReference>
<evidence type="ECO:0000256" key="1">
    <source>
        <dbReference type="PIRSR" id="PIRSR613078-2"/>
    </source>
</evidence>
<dbReference type="OrthoDB" id="9810154at2"/>
<dbReference type="EMBL" id="CP043617">
    <property type="protein sequence ID" value="QFR48978.1"/>
    <property type="molecule type" value="Genomic_DNA"/>
</dbReference>
<dbReference type="Gene3D" id="3.40.50.1240">
    <property type="entry name" value="Phosphoglycerate mutase-like"/>
    <property type="match status" value="1"/>
</dbReference>
<proteinExistence type="predicted"/>
<dbReference type="SUPFAM" id="SSF53254">
    <property type="entry name" value="Phosphoglycerate mutase-like"/>
    <property type="match status" value="1"/>
</dbReference>
<evidence type="ECO:0000313" key="3">
    <source>
        <dbReference type="Proteomes" id="UP000326944"/>
    </source>
</evidence>
<accession>A0A5P8NZV3</accession>
<dbReference type="InterPro" id="IPR013078">
    <property type="entry name" value="His_Pase_superF_clade-1"/>
</dbReference>
<feature type="binding site" evidence="1">
    <location>
        <position position="58"/>
    </location>
    <ligand>
        <name>substrate</name>
    </ligand>
</feature>
<dbReference type="PANTHER" id="PTHR47623">
    <property type="entry name" value="OS09G0287300 PROTEIN"/>
    <property type="match status" value="1"/>
</dbReference>
<dbReference type="KEGG" id="sulg:FJR48_04270"/>
<gene>
    <name evidence="2" type="ORF">FJR48_04270</name>
</gene>
<dbReference type="RefSeq" id="WP_152306921.1">
    <property type="nucleotide sequence ID" value="NZ_CP043617.1"/>
</dbReference>